<protein>
    <submittedName>
        <fullName evidence="4">Fec operon regulator FecR</fullName>
    </submittedName>
</protein>
<dbReference type="EMBL" id="LR134384">
    <property type="protein sequence ID" value="VEH15876.1"/>
    <property type="molecule type" value="Genomic_DNA"/>
</dbReference>
<dbReference type="RefSeq" id="WP_018919246.1">
    <property type="nucleotide sequence ID" value="NZ_LR134384.1"/>
</dbReference>
<evidence type="ECO:0000313" key="4">
    <source>
        <dbReference type="EMBL" id="VEH15876.1"/>
    </source>
</evidence>
<dbReference type="InterPro" id="IPR012373">
    <property type="entry name" value="Ferrdict_sens_TM"/>
</dbReference>
<sequence length="325" mass="37780">MKEINDRIIKNYILGRCSQKEIEQLYEWINSSEEHALWLFDQVDAYKTGKASRFTAKQVQQKVEMNVFRRIHEERKRTFFCQKRFLYYAAAALLIFLSVTAVYFSRITVGQIEVRTVAKEVKQVVLPDGSKVWLNENTTLTYPKIFGDNQRKVVLKGEGYFVVAKDTVHPFVVKSTHLTTKVLGTVFNFNTDDRKHHTEEVTLIEGKVRVEGNHDEGSITLRPKQKVVFNTSTNSMEVEETPIPLETVWHSHLIPFRNIHIHEIATIIEQLYQTKVQIHPTLKDNSTYSGAIRHTETIDSMLRDLAYSIPFSYKIKKGKVELYAR</sequence>
<proteinExistence type="predicted"/>
<dbReference type="Pfam" id="PF04773">
    <property type="entry name" value="FecR"/>
    <property type="match status" value="1"/>
</dbReference>
<feature type="transmembrane region" description="Helical" evidence="1">
    <location>
        <begin position="85"/>
        <end position="104"/>
    </location>
</feature>
<feature type="domain" description="Protein FecR C-terminal" evidence="3">
    <location>
        <begin position="256"/>
        <end position="320"/>
    </location>
</feature>
<evidence type="ECO:0000256" key="1">
    <source>
        <dbReference type="SAM" id="Phobius"/>
    </source>
</evidence>
<dbReference type="Proteomes" id="UP000274578">
    <property type="component" value="Chromosome 1"/>
</dbReference>
<organism evidence="4 5">
    <name type="scientific">Segatella oris</name>
    <dbReference type="NCBI Taxonomy" id="28135"/>
    <lineage>
        <taxon>Bacteria</taxon>
        <taxon>Pseudomonadati</taxon>
        <taxon>Bacteroidota</taxon>
        <taxon>Bacteroidia</taxon>
        <taxon>Bacteroidales</taxon>
        <taxon>Prevotellaceae</taxon>
        <taxon>Segatella</taxon>
    </lineage>
</organism>
<dbReference type="InterPro" id="IPR006860">
    <property type="entry name" value="FecR"/>
</dbReference>
<dbReference type="AlphaFoldDB" id="A0A448L7E9"/>
<dbReference type="Gene3D" id="2.60.120.1440">
    <property type="match status" value="1"/>
</dbReference>
<dbReference type="Gene3D" id="3.55.50.30">
    <property type="match status" value="1"/>
</dbReference>
<accession>A0A448L7E9</accession>
<dbReference type="KEGG" id="poc:NCTC13071_01891"/>
<feature type="domain" description="FecR protein" evidence="2">
    <location>
        <begin position="114"/>
        <end position="209"/>
    </location>
</feature>
<evidence type="ECO:0000259" key="3">
    <source>
        <dbReference type="Pfam" id="PF16344"/>
    </source>
</evidence>
<dbReference type="PANTHER" id="PTHR30273">
    <property type="entry name" value="PERIPLASMIC SIGNAL SENSOR AND SIGMA FACTOR ACTIVATOR FECR-RELATED"/>
    <property type="match status" value="1"/>
</dbReference>
<keyword evidence="1" id="KW-0812">Transmembrane</keyword>
<evidence type="ECO:0000313" key="5">
    <source>
        <dbReference type="Proteomes" id="UP000274578"/>
    </source>
</evidence>
<dbReference type="PANTHER" id="PTHR30273:SF2">
    <property type="entry name" value="PROTEIN FECR"/>
    <property type="match status" value="1"/>
</dbReference>
<dbReference type="InterPro" id="IPR032508">
    <property type="entry name" value="FecR_C"/>
</dbReference>
<dbReference type="Pfam" id="PF16344">
    <property type="entry name" value="FecR_C"/>
    <property type="match status" value="1"/>
</dbReference>
<reference evidence="4 5" key="1">
    <citation type="submission" date="2018-12" db="EMBL/GenBank/DDBJ databases">
        <authorList>
            <consortium name="Pathogen Informatics"/>
        </authorList>
    </citation>
    <scope>NUCLEOTIDE SEQUENCE [LARGE SCALE GENOMIC DNA]</scope>
    <source>
        <strain evidence="4 5">NCTC13071</strain>
    </source>
</reference>
<evidence type="ECO:0000259" key="2">
    <source>
        <dbReference type="Pfam" id="PF04773"/>
    </source>
</evidence>
<keyword evidence="1" id="KW-0472">Membrane</keyword>
<dbReference type="PIRSF" id="PIRSF018266">
    <property type="entry name" value="FecR"/>
    <property type="match status" value="1"/>
</dbReference>
<name>A0A448L7E9_9BACT</name>
<dbReference type="GeneID" id="85012682"/>
<keyword evidence="1" id="KW-1133">Transmembrane helix</keyword>
<gene>
    <name evidence="4" type="ORF">NCTC13071_01891</name>
</gene>
<dbReference type="GO" id="GO:0016989">
    <property type="term" value="F:sigma factor antagonist activity"/>
    <property type="evidence" value="ECO:0007669"/>
    <property type="project" value="TreeGrafter"/>
</dbReference>